<sequence>MVPLYCYLLSLTVKFMTS</sequence>
<protein>
    <submittedName>
        <fullName evidence="1">Uncharacterized protein</fullName>
    </submittedName>
</protein>
<reference evidence="1 2" key="1">
    <citation type="submission" date="2019-05" db="EMBL/GenBank/DDBJ databases">
        <title>Another draft genome of Portunus trituberculatus and its Hox gene families provides insights of decapod evolution.</title>
        <authorList>
            <person name="Jeong J.-H."/>
            <person name="Song I."/>
            <person name="Kim S."/>
            <person name="Choi T."/>
            <person name="Kim D."/>
            <person name="Ryu S."/>
            <person name="Kim W."/>
        </authorList>
    </citation>
    <scope>NUCLEOTIDE SEQUENCE [LARGE SCALE GENOMIC DNA]</scope>
    <source>
        <tissue evidence="1">Muscle</tissue>
    </source>
</reference>
<dbReference type="AlphaFoldDB" id="A0A5B7IWB6"/>
<proteinExistence type="predicted"/>
<accession>A0A5B7IWB6</accession>
<keyword evidence="2" id="KW-1185">Reference proteome</keyword>
<organism evidence="1 2">
    <name type="scientific">Portunus trituberculatus</name>
    <name type="common">Swimming crab</name>
    <name type="synonym">Neptunus trituberculatus</name>
    <dbReference type="NCBI Taxonomy" id="210409"/>
    <lineage>
        <taxon>Eukaryota</taxon>
        <taxon>Metazoa</taxon>
        <taxon>Ecdysozoa</taxon>
        <taxon>Arthropoda</taxon>
        <taxon>Crustacea</taxon>
        <taxon>Multicrustacea</taxon>
        <taxon>Malacostraca</taxon>
        <taxon>Eumalacostraca</taxon>
        <taxon>Eucarida</taxon>
        <taxon>Decapoda</taxon>
        <taxon>Pleocyemata</taxon>
        <taxon>Brachyura</taxon>
        <taxon>Eubrachyura</taxon>
        <taxon>Portunoidea</taxon>
        <taxon>Portunidae</taxon>
        <taxon>Portuninae</taxon>
        <taxon>Portunus</taxon>
    </lineage>
</organism>
<comment type="caution">
    <text evidence="1">The sequence shown here is derived from an EMBL/GenBank/DDBJ whole genome shotgun (WGS) entry which is preliminary data.</text>
</comment>
<gene>
    <name evidence="1" type="ORF">E2C01_079702</name>
</gene>
<evidence type="ECO:0000313" key="2">
    <source>
        <dbReference type="Proteomes" id="UP000324222"/>
    </source>
</evidence>
<dbReference type="EMBL" id="VSRR010066897">
    <property type="protein sequence ID" value="MPC84948.1"/>
    <property type="molecule type" value="Genomic_DNA"/>
</dbReference>
<name>A0A5B7IWB6_PORTR</name>
<evidence type="ECO:0000313" key="1">
    <source>
        <dbReference type="EMBL" id="MPC84948.1"/>
    </source>
</evidence>
<dbReference type="Proteomes" id="UP000324222">
    <property type="component" value="Unassembled WGS sequence"/>
</dbReference>